<dbReference type="PROSITE" id="PS01248">
    <property type="entry name" value="EGF_LAM_1"/>
    <property type="match status" value="1"/>
</dbReference>
<dbReference type="EMBL" id="CANHGI010000005">
    <property type="protein sequence ID" value="CAI5452623.1"/>
    <property type="molecule type" value="Genomic_DNA"/>
</dbReference>
<feature type="chain" id="PRO_5040263840" description="Laminin EGF-like domain-containing protein" evidence="8">
    <location>
        <begin position="17"/>
        <end position="600"/>
    </location>
</feature>
<gene>
    <name evidence="10" type="ORF">CAMP_LOCUS15260</name>
</gene>
<dbReference type="PANTHER" id="PTHR10574">
    <property type="entry name" value="NETRIN/LAMININ-RELATED"/>
    <property type="match status" value="1"/>
</dbReference>
<dbReference type="Proteomes" id="UP001152747">
    <property type="component" value="Unassembled WGS sequence"/>
</dbReference>
<dbReference type="OrthoDB" id="5985440at2759"/>
<feature type="disulfide bond" evidence="6">
    <location>
        <begin position="506"/>
        <end position="515"/>
    </location>
</feature>
<dbReference type="InterPro" id="IPR032487">
    <property type="entry name" value="ABA-1_nematode"/>
</dbReference>
<comment type="caution">
    <text evidence="10">The sequence shown here is derived from an EMBL/GenBank/DDBJ whole genome shotgun (WGS) entry which is preliminary data.</text>
</comment>
<feature type="domain" description="Laminin EGF-like" evidence="9">
    <location>
        <begin position="489"/>
        <end position="533"/>
    </location>
</feature>
<dbReference type="Pfam" id="PF00053">
    <property type="entry name" value="EGF_laminin"/>
    <property type="match status" value="1"/>
</dbReference>
<dbReference type="InterPro" id="IPR002049">
    <property type="entry name" value="LE_dom"/>
</dbReference>
<keyword evidence="3 6" id="KW-1015">Disulfide bond</keyword>
<dbReference type="CDD" id="cd00055">
    <property type="entry name" value="EGF_Lam"/>
    <property type="match status" value="1"/>
</dbReference>
<dbReference type="SUPFAM" id="SSF57196">
    <property type="entry name" value="EGF/Laminin"/>
    <property type="match status" value="1"/>
</dbReference>
<dbReference type="SMART" id="SM00180">
    <property type="entry name" value="EGF_Lam"/>
    <property type="match status" value="2"/>
</dbReference>
<evidence type="ECO:0000313" key="10">
    <source>
        <dbReference type="EMBL" id="CAI5452623.1"/>
    </source>
</evidence>
<keyword evidence="11" id="KW-1185">Reference proteome</keyword>
<keyword evidence="2" id="KW-0677">Repeat</keyword>
<evidence type="ECO:0000256" key="4">
    <source>
        <dbReference type="ARBA" id="ARBA00023180"/>
    </source>
</evidence>
<dbReference type="PROSITE" id="PS50027">
    <property type="entry name" value="EGF_LAM_2"/>
    <property type="match status" value="1"/>
</dbReference>
<reference evidence="10" key="1">
    <citation type="submission" date="2022-11" db="EMBL/GenBank/DDBJ databases">
        <authorList>
            <person name="Kikuchi T."/>
        </authorList>
    </citation>
    <scope>NUCLEOTIDE SEQUENCE</scope>
    <source>
        <strain evidence="10">PS1010</strain>
    </source>
</reference>
<dbReference type="AlphaFoldDB" id="A0A9P1J083"/>
<evidence type="ECO:0000256" key="8">
    <source>
        <dbReference type="SAM" id="SignalP"/>
    </source>
</evidence>
<dbReference type="GO" id="GO:0009888">
    <property type="term" value="P:tissue development"/>
    <property type="evidence" value="ECO:0007669"/>
    <property type="project" value="TreeGrafter"/>
</dbReference>
<evidence type="ECO:0000313" key="11">
    <source>
        <dbReference type="Proteomes" id="UP001152747"/>
    </source>
</evidence>
<dbReference type="Gene3D" id="1.10.533.30">
    <property type="entry name" value="Nematode polyprotein allergen ABA-1"/>
    <property type="match status" value="2"/>
</dbReference>
<dbReference type="Pfam" id="PF16469">
    <property type="entry name" value="NPA"/>
    <property type="match status" value="2"/>
</dbReference>
<dbReference type="InterPro" id="IPR056863">
    <property type="entry name" value="LMN_ATRN_NET-like_EGF"/>
</dbReference>
<dbReference type="SMART" id="SM00181">
    <property type="entry name" value="EGF"/>
    <property type="match status" value="3"/>
</dbReference>
<proteinExistence type="predicted"/>
<sequence>MKIFCVLLFLICELKAYQVSEKDLITLRSKVFIKLDKCTKWREGLENSKILDYLLYNSKFDEFRIAATEIAADNYPESIDCLDSSSKEIRELQEVRLNQDSQGRTHDLELEHFLDPHQIREIHGVLEKTGRADLIEKALHQHFSLLSEKRRAQLVNEFFETSKIRSKRGLVEVAQSREPEPLKPELLSWQTSRQRGLVRNMEAKKSSKWAIMLLIGRQFYHLRKSSRVKYEPKLIEYCTSNIQTIIGNESFTELQSMFQDSDEIEHISTKYQQIIANLPDEEDRLTADHYGQFCRKIYRLVKFEQTDLFSWMNARQKIQLAEMIKDSGIEDEQVYEKLYEIFNQTKGEAREEADEIITLGCRQFIGNILGDEIAEEIEDMRWSRNVSSQYIAAVLMMKNQELENSADEQRKEKQEEEEDHTTRVRESLSICKRIYLDYNGSCSCNGFSDTCDSTTHTCQMCSENRAGHQCESCAKDFEMINSTCVRRSCQCNNHSEKCSGLICQECQHNTVGEQCELCADGFYGDATQGECKQCPCPKSGECSINSENILECSDCPVGFVGISCDIDSKTYSLNLSTTTIFQQTTTPMNNINNSIEDNDV</sequence>
<keyword evidence="1 8" id="KW-0732">Signal</keyword>
<keyword evidence="7" id="KW-0175">Coiled coil</keyword>
<comment type="caution">
    <text evidence="6">Lacks conserved residue(s) required for the propagation of feature annotation.</text>
</comment>
<evidence type="ECO:0000256" key="5">
    <source>
        <dbReference type="ARBA" id="ARBA00023292"/>
    </source>
</evidence>
<evidence type="ECO:0000256" key="6">
    <source>
        <dbReference type="PROSITE-ProRule" id="PRU00460"/>
    </source>
</evidence>
<dbReference type="PANTHER" id="PTHR10574:SF444">
    <property type="entry name" value="BASEMENT MEMBRANE-SPECIFIC HEPARAN SULFATE PROTEOGLYCAN CORE PROTEIN"/>
    <property type="match status" value="1"/>
</dbReference>
<keyword evidence="4" id="KW-0325">Glycoprotein</keyword>
<evidence type="ECO:0000256" key="1">
    <source>
        <dbReference type="ARBA" id="ARBA00022729"/>
    </source>
</evidence>
<feature type="coiled-coil region" evidence="7">
    <location>
        <begin position="392"/>
        <end position="419"/>
    </location>
</feature>
<dbReference type="InterPro" id="IPR050440">
    <property type="entry name" value="Laminin/Netrin_ECM"/>
</dbReference>
<evidence type="ECO:0000259" key="9">
    <source>
        <dbReference type="PROSITE" id="PS50027"/>
    </source>
</evidence>
<dbReference type="Pfam" id="PF24973">
    <property type="entry name" value="EGF_LMN_ATRN"/>
    <property type="match status" value="1"/>
</dbReference>
<protein>
    <recommendedName>
        <fullName evidence="9">Laminin EGF-like domain-containing protein</fullName>
    </recommendedName>
</protein>
<evidence type="ECO:0000256" key="7">
    <source>
        <dbReference type="SAM" id="Coils"/>
    </source>
</evidence>
<evidence type="ECO:0000256" key="2">
    <source>
        <dbReference type="ARBA" id="ARBA00022737"/>
    </source>
</evidence>
<evidence type="ECO:0000256" key="3">
    <source>
        <dbReference type="ARBA" id="ARBA00023157"/>
    </source>
</evidence>
<dbReference type="InterPro" id="IPR038289">
    <property type="entry name" value="DVA-1_sf"/>
</dbReference>
<organism evidence="10 11">
    <name type="scientific">Caenorhabditis angaria</name>
    <dbReference type="NCBI Taxonomy" id="860376"/>
    <lineage>
        <taxon>Eukaryota</taxon>
        <taxon>Metazoa</taxon>
        <taxon>Ecdysozoa</taxon>
        <taxon>Nematoda</taxon>
        <taxon>Chromadorea</taxon>
        <taxon>Rhabditida</taxon>
        <taxon>Rhabditina</taxon>
        <taxon>Rhabditomorpha</taxon>
        <taxon>Rhabditoidea</taxon>
        <taxon>Rhabditidae</taxon>
        <taxon>Peloderinae</taxon>
        <taxon>Caenorhabditis</taxon>
    </lineage>
</organism>
<dbReference type="Gene3D" id="2.10.25.10">
    <property type="entry name" value="Laminin"/>
    <property type="match status" value="1"/>
</dbReference>
<dbReference type="GO" id="GO:0009887">
    <property type="term" value="P:animal organ morphogenesis"/>
    <property type="evidence" value="ECO:0007669"/>
    <property type="project" value="TreeGrafter"/>
</dbReference>
<name>A0A9P1J083_9PELO</name>
<keyword evidence="5 6" id="KW-0424">Laminin EGF-like domain</keyword>
<feature type="signal peptide" evidence="8">
    <location>
        <begin position="1"/>
        <end position="16"/>
    </location>
</feature>
<dbReference type="InterPro" id="IPR000742">
    <property type="entry name" value="EGF"/>
</dbReference>
<accession>A0A9P1J083</accession>